<gene>
    <name evidence="2" type="ORF">CSSPJE1EN1_LOCUS813</name>
</gene>
<evidence type="ECO:0000259" key="1">
    <source>
        <dbReference type="PROSITE" id="PS51294"/>
    </source>
</evidence>
<dbReference type="PANTHER" id="PTHR47996:SF3">
    <property type="entry name" value="TRANSCRIPTION FACTOR DUO1"/>
    <property type="match status" value="1"/>
</dbReference>
<organism evidence="2 3">
    <name type="scientific">Sphagnum jensenii</name>
    <dbReference type="NCBI Taxonomy" id="128206"/>
    <lineage>
        <taxon>Eukaryota</taxon>
        <taxon>Viridiplantae</taxon>
        <taxon>Streptophyta</taxon>
        <taxon>Embryophyta</taxon>
        <taxon>Bryophyta</taxon>
        <taxon>Sphagnophytina</taxon>
        <taxon>Sphagnopsida</taxon>
        <taxon>Sphagnales</taxon>
        <taxon>Sphagnaceae</taxon>
        <taxon>Sphagnum</taxon>
    </lineage>
</organism>
<dbReference type="Proteomes" id="UP001497444">
    <property type="component" value="Chromosome 1"/>
</dbReference>
<dbReference type="Gene3D" id="1.10.10.60">
    <property type="entry name" value="Homeodomain-like"/>
    <property type="match status" value="1"/>
</dbReference>
<dbReference type="InterPro" id="IPR053106">
    <property type="entry name" value="Plant_Male-Germline_Reg_TFs"/>
</dbReference>
<accession>A0ABP0VLN2</accession>
<evidence type="ECO:0000313" key="3">
    <source>
        <dbReference type="Proteomes" id="UP001497444"/>
    </source>
</evidence>
<dbReference type="SUPFAM" id="SSF46689">
    <property type="entry name" value="Homeodomain-like"/>
    <property type="match status" value="1"/>
</dbReference>
<dbReference type="EMBL" id="OZ020096">
    <property type="protein sequence ID" value="CAK9255335.1"/>
    <property type="molecule type" value="Genomic_DNA"/>
</dbReference>
<feature type="domain" description="HTH myb-type" evidence="1">
    <location>
        <begin position="1"/>
        <end position="36"/>
    </location>
</feature>
<reference evidence="2 3" key="1">
    <citation type="submission" date="2024-02" db="EMBL/GenBank/DDBJ databases">
        <authorList>
            <consortium name="ELIXIR-Norway"/>
            <consortium name="Elixir Norway"/>
        </authorList>
    </citation>
    <scope>NUCLEOTIDE SEQUENCE [LARGE SCALE GENOMIC DNA]</scope>
</reference>
<dbReference type="CDD" id="cd00167">
    <property type="entry name" value="SANT"/>
    <property type="match status" value="1"/>
</dbReference>
<dbReference type="InterPro" id="IPR001005">
    <property type="entry name" value="SANT/Myb"/>
</dbReference>
<sequence length="177" mass="19609">MQAKLGNKWAKIASCLPGCTDNDVKNFWSTRQKHILCALQQPKMMMMMASAGSTDVSADTSDLSKGRSLPELSTFQFHSPTMVDGREFLPPFMVAQNESAFRDHQHGSNNHCLQQHSLQTFNSMDMDGILSIELEHMIAGMFFSKAISFPPAGNKHPSSSTLFVINPWLLSINCTGL</sequence>
<dbReference type="PROSITE" id="PS51294">
    <property type="entry name" value="HTH_MYB"/>
    <property type="match status" value="1"/>
</dbReference>
<proteinExistence type="predicted"/>
<evidence type="ECO:0000313" key="2">
    <source>
        <dbReference type="EMBL" id="CAK9255335.1"/>
    </source>
</evidence>
<dbReference type="Pfam" id="PF00249">
    <property type="entry name" value="Myb_DNA-binding"/>
    <property type="match status" value="1"/>
</dbReference>
<keyword evidence="3" id="KW-1185">Reference proteome</keyword>
<protein>
    <recommendedName>
        <fullName evidence="1">HTH myb-type domain-containing protein</fullName>
    </recommendedName>
</protein>
<dbReference type="PANTHER" id="PTHR47996">
    <property type="entry name" value="TRANSCRIPTION FACTOR DUO1"/>
    <property type="match status" value="1"/>
</dbReference>
<dbReference type="InterPro" id="IPR017930">
    <property type="entry name" value="Myb_dom"/>
</dbReference>
<name>A0ABP0VLN2_9BRYO</name>
<dbReference type="InterPro" id="IPR009057">
    <property type="entry name" value="Homeodomain-like_sf"/>
</dbReference>